<keyword evidence="4" id="KW-0131">Cell cycle</keyword>
<dbReference type="NCBIfam" id="TIGR00281">
    <property type="entry name" value="SMC-Scp complex subunit ScpB"/>
    <property type="match status" value="1"/>
</dbReference>
<dbReference type="InterPro" id="IPR036388">
    <property type="entry name" value="WH-like_DNA-bd_sf"/>
</dbReference>
<evidence type="ECO:0000256" key="1">
    <source>
        <dbReference type="ARBA" id="ARBA00022490"/>
    </source>
</evidence>
<dbReference type="Gene3D" id="1.10.10.10">
    <property type="entry name" value="Winged helix-like DNA-binding domain superfamily/Winged helix DNA-binding domain"/>
    <property type="match status" value="2"/>
</dbReference>
<dbReference type="PIRSF" id="PIRSF019345">
    <property type="entry name" value="ScpB"/>
    <property type="match status" value="1"/>
</dbReference>
<reference evidence="5 6" key="1">
    <citation type="submission" date="2019-02" db="EMBL/GenBank/DDBJ databases">
        <title>Prokaryotic population dynamics and viral predation in marine succession experiment using metagenomics: the confinement effect.</title>
        <authorList>
            <person name="Haro-Moreno J.M."/>
            <person name="Rodriguez-Valera F."/>
            <person name="Lopez-Perez M."/>
        </authorList>
    </citation>
    <scope>NUCLEOTIDE SEQUENCE [LARGE SCALE GENOMIC DNA]</scope>
    <source>
        <strain evidence="5">MED-G165</strain>
    </source>
</reference>
<name>A0A520MS48_9GAMM</name>
<dbReference type="EMBL" id="SHBK01000018">
    <property type="protein sequence ID" value="RZO24050.1"/>
    <property type="molecule type" value="Genomic_DNA"/>
</dbReference>
<dbReference type="GO" id="GO:0051304">
    <property type="term" value="P:chromosome separation"/>
    <property type="evidence" value="ECO:0007669"/>
    <property type="project" value="InterPro"/>
</dbReference>
<gene>
    <name evidence="5" type="primary">scpB</name>
    <name evidence="5" type="ORF">EVA98_01980</name>
</gene>
<protein>
    <submittedName>
        <fullName evidence="5">SMC-Scp complex subunit ScpB</fullName>
    </submittedName>
</protein>
<dbReference type="PANTHER" id="PTHR34298">
    <property type="entry name" value="SEGREGATION AND CONDENSATION PROTEIN B"/>
    <property type="match status" value="1"/>
</dbReference>
<comment type="caution">
    <text evidence="5">The sequence shown here is derived from an EMBL/GenBank/DDBJ whole genome shotgun (WGS) entry which is preliminary data.</text>
</comment>
<dbReference type="GO" id="GO:0051301">
    <property type="term" value="P:cell division"/>
    <property type="evidence" value="ECO:0007669"/>
    <property type="project" value="UniProtKB-KW"/>
</dbReference>
<sequence>MADLQNLPNIVESILFGAGRPMRLSEMKTLMGSQNIEVDLSSIKVALNSLEERYAESSIEIKEVASGFRMQVRENYGDCLYPLWNDTSSRLSKALMETVSIIAYKQPVTRGDIEDIRGVTVSTQIIRSLLDREWIKVSGHRDVPGRPALYETTKIFLNDLNLKSINDLPPLPEALPAEDTLDQLEAG</sequence>
<dbReference type="InterPro" id="IPR005234">
    <property type="entry name" value="ScpB_csome_segregation"/>
</dbReference>
<dbReference type="AlphaFoldDB" id="A0A520MS48"/>
<evidence type="ECO:0000313" key="6">
    <source>
        <dbReference type="Proteomes" id="UP000316449"/>
    </source>
</evidence>
<dbReference type="Pfam" id="PF04079">
    <property type="entry name" value="SMC_ScpB"/>
    <property type="match status" value="1"/>
</dbReference>
<dbReference type="Proteomes" id="UP000316449">
    <property type="component" value="Unassembled WGS sequence"/>
</dbReference>
<keyword evidence="2" id="KW-0132">Cell division</keyword>
<dbReference type="InterPro" id="IPR036390">
    <property type="entry name" value="WH_DNA-bd_sf"/>
</dbReference>
<accession>A0A520MS48</accession>
<dbReference type="SUPFAM" id="SSF46785">
    <property type="entry name" value="Winged helix' DNA-binding domain"/>
    <property type="match status" value="2"/>
</dbReference>
<evidence type="ECO:0000256" key="2">
    <source>
        <dbReference type="ARBA" id="ARBA00022618"/>
    </source>
</evidence>
<keyword evidence="3" id="KW-0159">Chromosome partition</keyword>
<keyword evidence="1" id="KW-0963">Cytoplasm</keyword>
<organism evidence="5 6">
    <name type="scientific">SAR86 cluster bacterium</name>
    <dbReference type="NCBI Taxonomy" id="2030880"/>
    <lineage>
        <taxon>Bacteria</taxon>
        <taxon>Pseudomonadati</taxon>
        <taxon>Pseudomonadota</taxon>
        <taxon>Gammaproteobacteria</taxon>
        <taxon>SAR86 cluster</taxon>
    </lineage>
</organism>
<dbReference type="PANTHER" id="PTHR34298:SF2">
    <property type="entry name" value="SEGREGATION AND CONDENSATION PROTEIN B"/>
    <property type="match status" value="1"/>
</dbReference>
<evidence type="ECO:0000256" key="4">
    <source>
        <dbReference type="ARBA" id="ARBA00023306"/>
    </source>
</evidence>
<evidence type="ECO:0000313" key="5">
    <source>
        <dbReference type="EMBL" id="RZO24050.1"/>
    </source>
</evidence>
<evidence type="ECO:0000256" key="3">
    <source>
        <dbReference type="ARBA" id="ARBA00022829"/>
    </source>
</evidence>
<proteinExistence type="predicted"/>